<comment type="catalytic activity">
    <reaction evidence="1 7">
        <text>2-C-methyl-D-erythritol 4-phosphate + CTP + H(+) = 4-CDP-2-C-methyl-D-erythritol + diphosphate</text>
        <dbReference type="Rhea" id="RHEA:13429"/>
        <dbReference type="ChEBI" id="CHEBI:15378"/>
        <dbReference type="ChEBI" id="CHEBI:33019"/>
        <dbReference type="ChEBI" id="CHEBI:37563"/>
        <dbReference type="ChEBI" id="CHEBI:57823"/>
        <dbReference type="ChEBI" id="CHEBI:58262"/>
        <dbReference type="EC" id="2.7.7.60"/>
    </reaction>
</comment>
<keyword evidence="5 7" id="KW-0548">Nucleotidyltransferase</keyword>
<feature type="site" description="Transition state stabilizer" evidence="7">
    <location>
        <position position="15"/>
    </location>
</feature>
<dbReference type="GO" id="GO:0019288">
    <property type="term" value="P:isopentenyl diphosphate biosynthetic process, methylerythritol 4-phosphate pathway"/>
    <property type="evidence" value="ECO:0007669"/>
    <property type="project" value="UniProtKB-UniRule"/>
</dbReference>
<evidence type="ECO:0000256" key="6">
    <source>
        <dbReference type="ARBA" id="ARBA00023229"/>
    </source>
</evidence>
<evidence type="ECO:0000313" key="8">
    <source>
        <dbReference type="EMBL" id="OIJ15427.1"/>
    </source>
</evidence>
<dbReference type="InterPro" id="IPR029044">
    <property type="entry name" value="Nucleotide-diphossugar_trans"/>
</dbReference>
<dbReference type="EMBL" id="MLQQ01000001">
    <property type="protein sequence ID" value="OIJ15427.1"/>
    <property type="molecule type" value="Genomic_DNA"/>
</dbReference>
<comment type="function">
    <text evidence="7">Catalyzes the formation of 4-diphosphocytidyl-2-C-methyl-D-erythritol from CTP and 2-C-methyl-D-erythritol 4-phosphate (MEP).</text>
</comment>
<dbReference type="PANTHER" id="PTHR32125">
    <property type="entry name" value="2-C-METHYL-D-ERYTHRITOL 4-PHOSPHATE CYTIDYLYLTRANSFERASE, CHLOROPLASTIC"/>
    <property type="match status" value="1"/>
</dbReference>
<comment type="pathway">
    <text evidence="2 7">Isoprenoid biosynthesis; isopentenyl diphosphate biosynthesis via DXP pathway; isopentenyl diphosphate from 1-deoxy-D-xylulose 5-phosphate: step 2/6.</text>
</comment>
<proteinExistence type="inferred from homology"/>
<dbReference type="InterPro" id="IPR018294">
    <property type="entry name" value="ISPD_synthase_CS"/>
</dbReference>
<dbReference type="HAMAP" id="MF_00108">
    <property type="entry name" value="IspD"/>
    <property type="match status" value="1"/>
</dbReference>
<dbReference type="FunFam" id="3.90.550.10:FF:000003">
    <property type="entry name" value="2-C-methyl-D-erythritol 4-phosphate cytidylyltransferase"/>
    <property type="match status" value="1"/>
</dbReference>
<dbReference type="GO" id="GO:0050518">
    <property type="term" value="F:2-C-methyl-D-erythritol 4-phosphate cytidylyltransferase activity"/>
    <property type="evidence" value="ECO:0007669"/>
    <property type="project" value="UniProtKB-UniRule"/>
</dbReference>
<sequence>MKYCVVIPAAGQGKRMNLGKNKQFLLLENKPVIIHTLEVFQEDSWCDEIILVANEKEIEEIRQLTVTYNICKVKKIVPGGTERQHSVRNGLKALNGDRIVLVHDGARPFIKKEQIHHLVEEAKQSQAAILAVPIKDTVKKSEAGTISHTVDRLNLWSAQTPQAFRLQTIVEAHNWAEKNQFLGTDEASLLEKLNKPTSIVMGDYFNIKLTTKEDIVFAESILRLKRGEKS</sequence>
<protein>
    <recommendedName>
        <fullName evidence="7">2-C-methyl-D-erythritol 4-phosphate cytidylyltransferase</fullName>
        <ecNumber evidence="7">2.7.7.60</ecNumber>
    </recommendedName>
    <alternativeName>
        <fullName evidence="7">4-diphosphocytidyl-2C-methyl-D-erythritol synthase</fullName>
    </alternativeName>
    <alternativeName>
        <fullName evidence="7">MEP cytidylyltransferase</fullName>
        <shortName evidence="7">MCT</shortName>
    </alternativeName>
</protein>
<feature type="site" description="Positions MEP for the nucleophilic attack" evidence="7">
    <location>
        <position position="208"/>
    </location>
</feature>
<evidence type="ECO:0000256" key="3">
    <source>
        <dbReference type="ARBA" id="ARBA00009789"/>
    </source>
</evidence>
<dbReference type="Proteomes" id="UP000180098">
    <property type="component" value="Unassembled WGS sequence"/>
</dbReference>
<evidence type="ECO:0000256" key="4">
    <source>
        <dbReference type="ARBA" id="ARBA00022679"/>
    </source>
</evidence>
<organism evidence="8 9">
    <name type="scientific">Anaerobacillus arseniciselenatis</name>
    <dbReference type="NCBI Taxonomy" id="85682"/>
    <lineage>
        <taxon>Bacteria</taxon>
        <taxon>Bacillati</taxon>
        <taxon>Bacillota</taxon>
        <taxon>Bacilli</taxon>
        <taxon>Bacillales</taxon>
        <taxon>Bacillaceae</taxon>
        <taxon>Anaerobacillus</taxon>
    </lineage>
</organism>
<evidence type="ECO:0000256" key="7">
    <source>
        <dbReference type="HAMAP-Rule" id="MF_00108"/>
    </source>
</evidence>
<feature type="site" description="Positions MEP for the nucleophilic attack" evidence="7">
    <location>
        <position position="152"/>
    </location>
</feature>
<keyword evidence="9" id="KW-1185">Reference proteome</keyword>
<gene>
    <name evidence="7" type="primary">ispD</name>
    <name evidence="8" type="ORF">BKP35_00060</name>
</gene>
<evidence type="ECO:0000256" key="2">
    <source>
        <dbReference type="ARBA" id="ARBA00004787"/>
    </source>
</evidence>
<reference evidence="8 9" key="1">
    <citation type="submission" date="2016-10" db="EMBL/GenBank/DDBJ databases">
        <title>Draft genome sequences of four alkaliphilic bacteria belonging to the Anaerobacillus genus.</title>
        <authorList>
            <person name="Bassil N.M."/>
            <person name="Lloyd J.R."/>
        </authorList>
    </citation>
    <scope>NUCLEOTIDE SEQUENCE [LARGE SCALE GENOMIC DNA]</scope>
    <source>
        <strain evidence="8 9">DSM 15340</strain>
    </source>
</reference>
<accession>A0A1S2LUV3</accession>
<name>A0A1S2LUV3_9BACI</name>
<dbReference type="AlphaFoldDB" id="A0A1S2LUV3"/>
<feature type="site" description="Transition state stabilizer" evidence="7">
    <location>
        <position position="22"/>
    </location>
</feature>
<keyword evidence="6 7" id="KW-0414">Isoprene biosynthesis</keyword>
<dbReference type="PANTHER" id="PTHR32125:SF4">
    <property type="entry name" value="2-C-METHYL-D-ERYTHRITOL 4-PHOSPHATE CYTIDYLYLTRANSFERASE, CHLOROPLASTIC"/>
    <property type="match status" value="1"/>
</dbReference>
<evidence type="ECO:0000313" key="9">
    <source>
        <dbReference type="Proteomes" id="UP000180098"/>
    </source>
</evidence>
<evidence type="ECO:0000256" key="5">
    <source>
        <dbReference type="ARBA" id="ARBA00022695"/>
    </source>
</evidence>
<dbReference type="PROSITE" id="PS01295">
    <property type="entry name" value="ISPD"/>
    <property type="match status" value="1"/>
</dbReference>
<dbReference type="SUPFAM" id="SSF53448">
    <property type="entry name" value="Nucleotide-diphospho-sugar transferases"/>
    <property type="match status" value="1"/>
</dbReference>
<dbReference type="RefSeq" id="WP_071311356.1">
    <property type="nucleotide sequence ID" value="NZ_MLQQ01000001.1"/>
</dbReference>
<dbReference type="UniPathway" id="UPA00056">
    <property type="reaction ID" value="UER00093"/>
</dbReference>
<keyword evidence="4 7" id="KW-0808">Transferase</keyword>
<dbReference type="InterPro" id="IPR001228">
    <property type="entry name" value="IspD"/>
</dbReference>
<evidence type="ECO:0000256" key="1">
    <source>
        <dbReference type="ARBA" id="ARBA00001282"/>
    </source>
</evidence>
<dbReference type="InterPro" id="IPR034683">
    <property type="entry name" value="IspD/TarI"/>
</dbReference>
<dbReference type="CDD" id="cd02516">
    <property type="entry name" value="CDP-ME_synthetase"/>
    <property type="match status" value="1"/>
</dbReference>
<dbReference type="Pfam" id="PF01128">
    <property type="entry name" value="IspD"/>
    <property type="match status" value="1"/>
</dbReference>
<dbReference type="NCBIfam" id="TIGR00453">
    <property type="entry name" value="ispD"/>
    <property type="match status" value="1"/>
</dbReference>
<dbReference type="OrthoDB" id="9806837at2"/>
<dbReference type="InterPro" id="IPR050088">
    <property type="entry name" value="IspD/TarI_cytidylyltransf_bact"/>
</dbReference>
<comment type="caution">
    <text evidence="8">The sequence shown here is derived from an EMBL/GenBank/DDBJ whole genome shotgun (WGS) entry which is preliminary data.</text>
</comment>
<comment type="similarity">
    <text evidence="3 7">Belongs to the IspD/TarI cytidylyltransferase family. IspD subfamily.</text>
</comment>
<dbReference type="Gene3D" id="3.90.550.10">
    <property type="entry name" value="Spore Coat Polysaccharide Biosynthesis Protein SpsA, Chain A"/>
    <property type="match status" value="1"/>
</dbReference>
<dbReference type="EC" id="2.7.7.60" evidence="7"/>